<dbReference type="Proteomes" id="UP000001194">
    <property type="component" value="Unassembled WGS sequence"/>
</dbReference>
<feature type="region of interest" description="Disordered" evidence="9">
    <location>
        <begin position="126"/>
        <end position="157"/>
    </location>
</feature>
<evidence type="ECO:0000256" key="1">
    <source>
        <dbReference type="ARBA" id="ARBA00004123"/>
    </source>
</evidence>
<dbReference type="FunCoup" id="B0DUK1">
    <property type="interactions" value="712"/>
</dbReference>
<feature type="compositionally biased region" description="Basic and acidic residues" evidence="9">
    <location>
        <begin position="565"/>
        <end position="577"/>
    </location>
</feature>
<dbReference type="Gene3D" id="1.10.150.80">
    <property type="entry name" value="HRDC domain"/>
    <property type="match status" value="1"/>
</dbReference>
<reference evidence="11 12" key="1">
    <citation type="journal article" date="2008" name="Nature">
        <title>The genome of Laccaria bicolor provides insights into mycorrhizal symbiosis.</title>
        <authorList>
            <person name="Martin F."/>
            <person name="Aerts A."/>
            <person name="Ahren D."/>
            <person name="Brun A."/>
            <person name="Danchin E.G.J."/>
            <person name="Duchaussoy F."/>
            <person name="Gibon J."/>
            <person name="Kohler A."/>
            <person name="Lindquist E."/>
            <person name="Pereda V."/>
            <person name="Salamov A."/>
            <person name="Shapiro H.J."/>
            <person name="Wuyts J."/>
            <person name="Blaudez D."/>
            <person name="Buee M."/>
            <person name="Brokstein P."/>
            <person name="Canbaeck B."/>
            <person name="Cohen D."/>
            <person name="Courty P.E."/>
            <person name="Coutinho P.M."/>
            <person name="Delaruelle C."/>
            <person name="Detter J.C."/>
            <person name="Deveau A."/>
            <person name="DiFazio S."/>
            <person name="Duplessis S."/>
            <person name="Fraissinet-Tachet L."/>
            <person name="Lucic E."/>
            <person name="Frey-Klett P."/>
            <person name="Fourrey C."/>
            <person name="Feussner I."/>
            <person name="Gay G."/>
            <person name="Grimwood J."/>
            <person name="Hoegger P.J."/>
            <person name="Jain P."/>
            <person name="Kilaru S."/>
            <person name="Labbe J."/>
            <person name="Lin Y.C."/>
            <person name="Legue V."/>
            <person name="Le Tacon F."/>
            <person name="Marmeisse R."/>
            <person name="Melayah D."/>
            <person name="Montanini B."/>
            <person name="Muratet M."/>
            <person name="Nehls U."/>
            <person name="Niculita-Hirzel H."/>
            <person name="Oudot-Le Secq M.P."/>
            <person name="Peter M."/>
            <person name="Quesneville H."/>
            <person name="Rajashekar B."/>
            <person name="Reich M."/>
            <person name="Rouhier N."/>
            <person name="Schmutz J."/>
            <person name="Yin T."/>
            <person name="Chalot M."/>
            <person name="Henrissat B."/>
            <person name="Kuees U."/>
            <person name="Lucas S."/>
            <person name="Van de Peer Y."/>
            <person name="Podila G.K."/>
            <person name="Polle A."/>
            <person name="Pukkila P.J."/>
            <person name="Richardson P.M."/>
            <person name="Rouze P."/>
            <person name="Sanders I.R."/>
            <person name="Stajich J.E."/>
            <person name="Tunlid A."/>
            <person name="Tuskan G."/>
            <person name="Grigoriev I.V."/>
        </authorList>
    </citation>
    <scope>NUCLEOTIDE SEQUENCE [LARGE SCALE GENOMIC DNA]</scope>
    <source>
        <strain evidence="12">S238N-H82 / ATCC MYA-4686</strain>
    </source>
</reference>
<feature type="region of interest" description="Disordered" evidence="9">
    <location>
        <begin position="756"/>
        <end position="854"/>
    </location>
</feature>
<dbReference type="EMBL" id="DS547136">
    <property type="protein sequence ID" value="EDR01817.1"/>
    <property type="molecule type" value="Genomic_DNA"/>
</dbReference>
<feature type="compositionally biased region" description="Basic residues" evidence="9">
    <location>
        <begin position="756"/>
        <end position="766"/>
    </location>
</feature>
<keyword evidence="6" id="KW-0269">Exonuclease</keyword>
<accession>B0DUK1</accession>
<evidence type="ECO:0000256" key="8">
    <source>
        <dbReference type="ARBA" id="ARBA00043957"/>
    </source>
</evidence>
<dbReference type="GO" id="GO:0071038">
    <property type="term" value="P:TRAMP-dependent tRNA surveillance pathway"/>
    <property type="evidence" value="ECO:0007669"/>
    <property type="project" value="TreeGrafter"/>
</dbReference>
<dbReference type="STRING" id="486041.B0DUK1"/>
<dbReference type="GO" id="GO:0071035">
    <property type="term" value="P:nuclear polyadenylation-dependent rRNA catabolic process"/>
    <property type="evidence" value="ECO:0007669"/>
    <property type="project" value="TreeGrafter"/>
</dbReference>
<dbReference type="InParanoid" id="B0DUK1"/>
<sequence>MEASSGVESSSFDVFNSQLQASALKATRSAVGLPVDIAFHRSIDPAFAKDVDAFSSRVLLLTNKLLNFVSTADESQRSKGKGKAKLQNQDDVVDNFHSLVVDSMDQLLERTDICLDEFLGRHKPPAIAINPPIGKTEKPRKEPKQHTSRGYLDPALQHASHLPKPQVKFKRKPDNSDAPWYPTISHKFNAKVPLGHVYHDVGSDGVVGNHPYRYEISHLSYPPYLFKSCTPQQPPSLEETSAIWISTPDELQAMLAKLKKATEIAVDLEHHSYRSYTGFLCLMQISDRENDWIVDLLALRDEIEQLNEIFTDPKIVKVLHGAESDVVWLQQDFNVYIVNLFDTFHASKLLDFPRHGLANLLEMYCDYIPDKRYQLADWRIRPLPQEMLDYARSDTHFLLFIYDNLRNALLDRSRSRSSSPSSSSQKPQHALLTQVLTRSAETSLRVYVKEPYDAADGSGPGGWDTLAKKWNKGALMAGGPGVGIGAMQREVYVRVHGWRERVAREEDESTRYTMPNQYLFQLAEQPPADMAALLGVFKSSVPALVRRRAKELLEVIREGVKRGLEGKQVAKVEEEPSKTGSEVVAPDAASKEKMDVDSVPPQASSSQSFWGKGQPSTSSTSVPLAPKSSLFGSTIPTSRVSHASSYTTSTSALFGNMLGRPGSGPSSLKQSYSESPQFKQLVARINSTMVIVPSMPTIAADPTPSSSTGETQVEDIDIHAASGMQVEIPYVPAAQRLTTIARTKVEEKDTIVMVGQRKRKRAKGGGKAKMEVEDSPSPSIDGSKGVSETNAEQAPFDFSAVPNILDDNPDAEDRKKKKKRQKKQNKGGTFYGDFPAPPKAHSELKSGNQSYTFK</sequence>
<dbReference type="InterPro" id="IPR012588">
    <property type="entry name" value="Exosome-assoc_fac_Rrp6_N"/>
</dbReference>
<dbReference type="InterPro" id="IPR036397">
    <property type="entry name" value="RNaseH_sf"/>
</dbReference>
<feature type="compositionally biased region" description="Polar residues" evidence="9">
    <location>
        <begin position="601"/>
        <end position="622"/>
    </location>
</feature>
<dbReference type="KEGG" id="lbc:LACBIDRAFT_310543"/>
<dbReference type="InterPro" id="IPR045092">
    <property type="entry name" value="Rrp6-like"/>
</dbReference>
<keyword evidence="5" id="KW-0271">Exosome</keyword>
<dbReference type="GO" id="GO:0071037">
    <property type="term" value="P:nuclear polyadenylation-dependent snRNA catabolic process"/>
    <property type="evidence" value="ECO:0007669"/>
    <property type="project" value="TreeGrafter"/>
</dbReference>
<dbReference type="PANTHER" id="PTHR12124">
    <property type="entry name" value="POLYMYOSITIS/SCLERODERMA AUTOANTIGEN-RELATED"/>
    <property type="match status" value="1"/>
</dbReference>
<evidence type="ECO:0000259" key="10">
    <source>
        <dbReference type="PROSITE" id="PS50967"/>
    </source>
</evidence>
<organism evidence="12">
    <name type="scientific">Laccaria bicolor (strain S238N-H82 / ATCC MYA-4686)</name>
    <name type="common">Bicoloured deceiver</name>
    <name type="synonym">Laccaria laccata var. bicolor</name>
    <dbReference type="NCBI Taxonomy" id="486041"/>
    <lineage>
        <taxon>Eukaryota</taxon>
        <taxon>Fungi</taxon>
        <taxon>Dikarya</taxon>
        <taxon>Basidiomycota</taxon>
        <taxon>Agaricomycotina</taxon>
        <taxon>Agaricomycetes</taxon>
        <taxon>Agaricomycetidae</taxon>
        <taxon>Agaricales</taxon>
        <taxon>Agaricineae</taxon>
        <taxon>Hydnangiaceae</taxon>
        <taxon>Laccaria</taxon>
    </lineage>
</organism>
<keyword evidence="2" id="KW-0698">rRNA processing</keyword>
<dbReference type="InterPro" id="IPR012337">
    <property type="entry name" value="RNaseH-like_sf"/>
</dbReference>
<dbReference type="InterPro" id="IPR049559">
    <property type="entry name" value="Rrp6p-like_exo"/>
</dbReference>
<dbReference type="FunFam" id="3.30.420.10:FF:000059">
    <property type="entry name" value="Exosome complex exonuclease Rrp6"/>
    <property type="match status" value="1"/>
</dbReference>
<feature type="compositionally biased region" description="Basic and acidic residues" evidence="9">
    <location>
        <begin position="135"/>
        <end position="145"/>
    </location>
</feature>
<dbReference type="Pfam" id="PF08066">
    <property type="entry name" value="PMC2NT"/>
    <property type="match status" value="1"/>
</dbReference>
<dbReference type="GO" id="GO:0071051">
    <property type="term" value="P:poly(A)-dependent snoRNA 3'-end processing"/>
    <property type="evidence" value="ECO:0007669"/>
    <property type="project" value="TreeGrafter"/>
</dbReference>
<dbReference type="SMART" id="SM00474">
    <property type="entry name" value="35EXOc"/>
    <property type="match status" value="1"/>
</dbReference>
<dbReference type="GO" id="GO:0005730">
    <property type="term" value="C:nucleolus"/>
    <property type="evidence" value="ECO:0007669"/>
    <property type="project" value="TreeGrafter"/>
</dbReference>
<evidence type="ECO:0000256" key="4">
    <source>
        <dbReference type="ARBA" id="ARBA00022801"/>
    </source>
</evidence>
<dbReference type="GeneID" id="6083238"/>
<dbReference type="OrthoDB" id="2250022at2759"/>
<dbReference type="GO" id="GO:0071039">
    <property type="term" value="P:nuclear polyadenylation-dependent CUT catabolic process"/>
    <property type="evidence" value="ECO:0007669"/>
    <property type="project" value="TreeGrafter"/>
</dbReference>
<evidence type="ECO:0000256" key="9">
    <source>
        <dbReference type="SAM" id="MobiDB-lite"/>
    </source>
</evidence>
<dbReference type="RefSeq" id="XP_001887630.1">
    <property type="nucleotide sequence ID" value="XM_001887595.1"/>
</dbReference>
<evidence type="ECO:0000256" key="2">
    <source>
        <dbReference type="ARBA" id="ARBA00022552"/>
    </source>
</evidence>
<evidence type="ECO:0000256" key="7">
    <source>
        <dbReference type="ARBA" id="ARBA00023242"/>
    </source>
</evidence>
<evidence type="ECO:0000256" key="6">
    <source>
        <dbReference type="ARBA" id="ARBA00022839"/>
    </source>
</evidence>
<evidence type="ECO:0000256" key="3">
    <source>
        <dbReference type="ARBA" id="ARBA00022722"/>
    </source>
</evidence>
<dbReference type="InterPro" id="IPR002121">
    <property type="entry name" value="HRDC_dom"/>
</dbReference>
<keyword evidence="3" id="KW-0540">Nuclease</keyword>
<dbReference type="GO" id="GO:0000175">
    <property type="term" value="F:3'-5'-RNA exonuclease activity"/>
    <property type="evidence" value="ECO:0007669"/>
    <property type="project" value="InterPro"/>
</dbReference>
<feature type="domain" description="HRDC" evidence="10">
    <location>
        <begin position="485"/>
        <end position="566"/>
    </location>
</feature>
<dbReference type="GO" id="GO:0000467">
    <property type="term" value="P:exonucleolytic trimming to generate mature 3'-end of 5.8S rRNA from tricistronic rRNA transcript (SSU-rRNA, 5.8S rRNA, LSU-rRNA)"/>
    <property type="evidence" value="ECO:0007669"/>
    <property type="project" value="InterPro"/>
</dbReference>
<dbReference type="GO" id="GO:0071036">
    <property type="term" value="P:nuclear polyadenylation-dependent snoRNA catabolic process"/>
    <property type="evidence" value="ECO:0007669"/>
    <property type="project" value="TreeGrafter"/>
</dbReference>
<comment type="subcellular location">
    <subcellularLocation>
        <location evidence="1">Nucleus</location>
    </subcellularLocation>
</comment>
<dbReference type="GO" id="GO:0071040">
    <property type="term" value="P:nuclear polyadenylation-dependent antisense transcript catabolic process"/>
    <property type="evidence" value="ECO:0007669"/>
    <property type="project" value="TreeGrafter"/>
</dbReference>
<dbReference type="InterPro" id="IPR010997">
    <property type="entry name" value="HRDC-like_sf"/>
</dbReference>
<dbReference type="Gene3D" id="3.30.420.10">
    <property type="entry name" value="Ribonuclease H-like superfamily/Ribonuclease H"/>
    <property type="match status" value="1"/>
</dbReference>
<evidence type="ECO:0000256" key="5">
    <source>
        <dbReference type="ARBA" id="ARBA00022835"/>
    </source>
</evidence>
<name>B0DUK1_LACBS</name>
<keyword evidence="7" id="KW-0539">Nucleus</keyword>
<gene>
    <name evidence="11" type="ORF">LACBIDRAFT_310543</name>
</gene>
<dbReference type="GO" id="GO:0071044">
    <property type="term" value="P:histone mRNA catabolic process"/>
    <property type="evidence" value="ECO:0007669"/>
    <property type="project" value="TreeGrafter"/>
</dbReference>
<dbReference type="SUPFAM" id="SSF47819">
    <property type="entry name" value="HRDC-like"/>
    <property type="match status" value="1"/>
</dbReference>
<feature type="compositionally biased region" description="Polar residues" evidence="9">
    <location>
        <begin position="845"/>
        <end position="854"/>
    </location>
</feature>
<evidence type="ECO:0000313" key="11">
    <source>
        <dbReference type="EMBL" id="EDR01817.1"/>
    </source>
</evidence>
<feature type="region of interest" description="Disordered" evidence="9">
    <location>
        <begin position="565"/>
        <end position="625"/>
    </location>
</feature>
<comment type="similarity">
    <text evidence="8">Belongs to the exosome component 10/RRP6 family.</text>
</comment>
<dbReference type="InterPro" id="IPR044876">
    <property type="entry name" value="HRDC_dom_sf"/>
</dbReference>
<dbReference type="CDD" id="cd06147">
    <property type="entry name" value="Rrp6p_like_exo"/>
    <property type="match status" value="1"/>
</dbReference>
<dbReference type="PROSITE" id="PS50967">
    <property type="entry name" value="HRDC"/>
    <property type="match status" value="1"/>
</dbReference>
<dbReference type="GO" id="GO:0000166">
    <property type="term" value="F:nucleotide binding"/>
    <property type="evidence" value="ECO:0007669"/>
    <property type="project" value="InterPro"/>
</dbReference>
<keyword evidence="12" id="KW-1185">Reference proteome</keyword>
<dbReference type="HOGENOM" id="CLU_010129_3_0_1"/>
<dbReference type="Pfam" id="PF00570">
    <property type="entry name" value="HRDC"/>
    <property type="match status" value="1"/>
</dbReference>
<dbReference type="SMART" id="SM00341">
    <property type="entry name" value="HRDC"/>
    <property type="match status" value="1"/>
</dbReference>
<dbReference type="SUPFAM" id="SSF53098">
    <property type="entry name" value="Ribonuclease H-like"/>
    <property type="match status" value="1"/>
</dbReference>
<dbReference type="GO" id="GO:0003727">
    <property type="term" value="F:single-stranded RNA binding"/>
    <property type="evidence" value="ECO:0007669"/>
    <property type="project" value="TreeGrafter"/>
</dbReference>
<dbReference type="AlphaFoldDB" id="B0DUK1"/>
<proteinExistence type="inferred from homology"/>
<dbReference type="InterPro" id="IPR002562">
    <property type="entry name" value="3'-5'_exonuclease_dom"/>
</dbReference>
<feature type="compositionally biased region" description="Polar residues" evidence="9">
    <location>
        <begin position="776"/>
        <end position="792"/>
    </location>
</feature>
<protein>
    <submittedName>
        <fullName evidence="11">Predicted protein</fullName>
    </submittedName>
</protein>
<dbReference type="PANTHER" id="PTHR12124:SF47">
    <property type="entry name" value="EXOSOME COMPONENT 10"/>
    <property type="match status" value="1"/>
</dbReference>
<evidence type="ECO:0000313" key="12">
    <source>
        <dbReference type="Proteomes" id="UP000001194"/>
    </source>
</evidence>
<feature type="compositionally biased region" description="Basic residues" evidence="9">
    <location>
        <begin position="815"/>
        <end position="825"/>
    </location>
</feature>
<dbReference type="GO" id="GO:0000176">
    <property type="term" value="C:nuclear exosome (RNase complex)"/>
    <property type="evidence" value="ECO:0007669"/>
    <property type="project" value="InterPro"/>
</dbReference>
<dbReference type="Pfam" id="PF01612">
    <property type="entry name" value="DNA_pol_A_exo1"/>
    <property type="match status" value="1"/>
</dbReference>
<keyword evidence="4" id="KW-0378">Hydrolase</keyword>